<comment type="catalytic activity">
    <reaction evidence="14 15">
        <text>pyruvate + ATP = phosphoenolpyruvate + ADP + H(+)</text>
        <dbReference type="Rhea" id="RHEA:18157"/>
        <dbReference type="ChEBI" id="CHEBI:15361"/>
        <dbReference type="ChEBI" id="CHEBI:15378"/>
        <dbReference type="ChEBI" id="CHEBI:30616"/>
        <dbReference type="ChEBI" id="CHEBI:58702"/>
        <dbReference type="ChEBI" id="CHEBI:456216"/>
        <dbReference type="EC" id="2.7.1.40"/>
    </reaction>
</comment>
<dbReference type="PROSITE" id="PS00110">
    <property type="entry name" value="PYRUVATE_KINASE"/>
    <property type="match status" value="1"/>
</dbReference>
<evidence type="ECO:0000256" key="16">
    <source>
        <dbReference type="SAM" id="MobiDB-lite"/>
    </source>
</evidence>
<sequence length="586" mass="64161">MQRGLPSPQAQCSKHLGSASVPKFAAAPLRLARRSKGLGTRQLLVRAEQATSAAPADKQQEETHSNGNGAAALGSPKHIAENPNDLDFDSVTARELAENGFRSTRRTKIVATIGPATSSEEMLELMAVNGMNVARLNMSHGTHEWHSSVIERIRRLNKTKGFSVAIMMDTEGSEVHTSQLDQPMKAEVGDEMTLTIRDPNNIEGPAIGVSYDAFVDDVSEGDLVVVDGGMVSLEVKAKMGPDVKVEVVDPGLILSRANLTFKRNGRLLRARNSMLPVLSSKDWLDIDFAIKQGVDFIAVSFVKSAEVINNLKSYLSSRADKVIEIIAKVESHDSVPNLEEIVAASDAVMVARGDLGAQIPLEDVPSVQKEIVVRCRQAGKPVIVASHLLQSMIEYPTPTRAEVADISDVVRQRADALMLSGESAAGAYPDKAIGVLRAVATRIEEWCRQEKHGQIVLPQLTDKLDGRVSEELCASAAHMANHLNARAIFVYTRRGYMANFLSRCRPDCPIFAFTDKQDTRQRLNLRWGVMPFRMDLQADPDANVDRTFALLKRRDLVQPGDLVIVVSDIRPPNEGVVRSVQIRHVP</sequence>
<dbReference type="SUPFAM" id="SSF51621">
    <property type="entry name" value="Phosphoenolpyruvate/pyruvate domain"/>
    <property type="match status" value="1"/>
</dbReference>
<keyword evidence="7" id="KW-0479">Metal-binding</keyword>
<dbReference type="PANTHER" id="PTHR11817">
    <property type="entry name" value="PYRUVATE KINASE"/>
    <property type="match status" value="1"/>
</dbReference>
<dbReference type="Proteomes" id="UP001314263">
    <property type="component" value="Unassembled WGS sequence"/>
</dbReference>
<evidence type="ECO:0000256" key="12">
    <source>
        <dbReference type="ARBA" id="ARBA00023152"/>
    </source>
</evidence>
<evidence type="ECO:0000256" key="13">
    <source>
        <dbReference type="ARBA" id="ARBA00023317"/>
    </source>
</evidence>
<dbReference type="Gene3D" id="3.40.1380.20">
    <property type="entry name" value="Pyruvate kinase, C-terminal domain"/>
    <property type="match status" value="1"/>
</dbReference>
<keyword evidence="20" id="KW-1185">Reference proteome</keyword>
<evidence type="ECO:0000256" key="9">
    <source>
        <dbReference type="ARBA" id="ARBA00022777"/>
    </source>
</evidence>
<dbReference type="GO" id="GO:0004743">
    <property type="term" value="F:pyruvate kinase activity"/>
    <property type="evidence" value="ECO:0007669"/>
    <property type="project" value="UniProtKB-EC"/>
</dbReference>
<dbReference type="NCBIfam" id="TIGR01064">
    <property type="entry name" value="pyruv_kin"/>
    <property type="match status" value="1"/>
</dbReference>
<feature type="region of interest" description="Disordered" evidence="16">
    <location>
        <begin position="48"/>
        <end position="85"/>
    </location>
</feature>
<evidence type="ECO:0000256" key="5">
    <source>
        <dbReference type="ARBA" id="ARBA00012142"/>
    </source>
</evidence>
<keyword evidence="8" id="KW-0547">Nucleotide-binding</keyword>
<comment type="caution">
    <text evidence="19">The sequence shown here is derived from an EMBL/GenBank/DDBJ whole genome shotgun (WGS) entry which is preliminary data.</text>
</comment>
<feature type="domain" description="Pyruvate kinase barrel" evidence="17">
    <location>
        <begin position="105"/>
        <end position="433"/>
    </location>
</feature>
<evidence type="ECO:0000259" key="17">
    <source>
        <dbReference type="Pfam" id="PF00224"/>
    </source>
</evidence>
<dbReference type="Pfam" id="PF00224">
    <property type="entry name" value="PK"/>
    <property type="match status" value="1"/>
</dbReference>
<evidence type="ECO:0000256" key="14">
    <source>
        <dbReference type="ARBA" id="ARBA00048152"/>
    </source>
</evidence>
<evidence type="ECO:0000256" key="2">
    <source>
        <dbReference type="ARBA" id="ARBA00001958"/>
    </source>
</evidence>
<evidence type="ECO:0000259" key="18">
    <source>
        <dbReference type="Pfam" id="PF02887"/>
    </source>
</evidence>
<dbReference type="AlphaFoldDB" id="A0AAV1HYZ8"/>
<dbReference type="InterPro" id="IPR011037">
    <property type="entry name" value="Pyrv_Knase-like_insert_dom_sf"/>
</dbReference>
<keyword evidence="13" id="KW-0670">Pyruvate</keyword>
<dbReference type="Pfam" id="PF02887">
    <property type="entry name" value="PK_C"/>
    <property type="match status" value="1"/>
</dbReference>
<dbReference type="FunFam" id="3.20.20.60:FF:000025">
    <property type="entry name" value="Pyruvate kinase"/>
    <property type="match status" value="1"/>
</dbReference>
<keyword evidence="10" id="KW-0067">ATP-binding</keyword>
<reference evidence="19 20" key="1">
    <citation type="submission" date="2023-10" db="EMBL/GenBank/DDBJ databases">
        <authorList>
            <person name="Maclean D."/>
            <person name="Macfadyen A."/>
        </authorList>
    </citation>
    <scope>NUCLEOTIDE SEQUENCE [LARGE SCALE GENOMIC DNA]</scope>
</reference>
<comment type="pathway">
    <text evidence="3 15">Carbohydrate degradation; glycolysis; pyruvate from D-glyceraldehyde 3-phosphate: step 5/5.</text>
</comment>
<keyword evidence="11 15" id="KW-0460">Magnesium</keyword>
<dbReference type="InterPro" id="IPR001697">
    <property type="entry name" value="Pyr_Knase"/>
</dbReference>
<dbReference type="SUPFAM" id="SSF52935">
    <property type="entry name" value="PK C-terminal domain-like"/>
    <property type="match status" value="1"/>
</dbReference>
<comment type="cofactor">
    <cofactor evidence="1">
        <name>Mg(2+)</name>
        <dbReference type="ChEBI" id="CHEBI:18420"/>
    </cofactor>
</comment>
<dbReference type="GO" id="GO:0000287">
    <property type="term" value="F:magnesium ion binding"/>
    <property type="evidence" value="ECO:0007669"/>
    <property type="project" value="InterPro"/>
</dbReference>
<dbReference type="InterPro" id="IPR015793">
    <property type="entry name" value="Pyrv_Knase_brl"/>
</dbReference>
<dbReference type="EMBL" id="CAUYUE010000003">
    <property type="protein sequence ID" value="CAK0751017.1"/>
    <property type="molecule type" value="Genomic_DNA"/>
</dbReference>
<dbReference type="GO" id="GO:0030955">
    <property type="term" value="F:potassium ion binding"/>
    <property type="evidence" value="ECO:0007669"/>
    <property type="project" value="InterPro"/>
</dbReference>
<evidence type="ECO:0000256" key="4">
    <source>
        <dbReference type="ARBA" id="ARBA00008663"/>
    </source>
</evidence>
<evidence type="ECO:0000256" key="6">
    <source>
        <dbReference type="ARBA" id="ARBA00022679"/>
    </source>
</evidence>
<comment type="similarity">
    <text evidence="4 15">Belongs to the pyruvate kinase family.</text>
</comment>
<comment type="cofactor">
    <cofactor evidence="2">
        <name>K(+)</name>
        <dbReference type="ChEBI" id="CHEBI:29103"/>
    </cofactor>
</comment>
<dbReference type="GO" id="GO:0016301">
    <property type="term" value="F:kinase activity"/>
    <property type="evidence" value="ECO:0007669"/>
    <property type="project" value="UniProtKB-KW"/>
</dbReference>
<gene>
    <name evidence="19" type="ORF">CVIRNUC_002035</name>
</gene>
<dbReference type="GO" id="GO:0009570">
    <property type="term" value="C:chloroplast stroma"/>
    <property type="evidence" value="ECO:0007669"/>
    <property type="project" value="UniProtKB-ARBA"/>
</dbReference>
<feature type="domain" description="Pyruvate kinase C-terminal" evidence="18">
    <location>
        <begin position="470"/>
        <end position="571"/>
    </location>
</feature>
<protein>
    <recommendedName>
        <fullName evidence="5 15">Pyruvate kinase</fullName>
        <ecNumber evidence="5 15">2.7.1.40</ecNumber>
    </recommendedName>
</protein>
<keyword evidence="12 15" id="KW-0324">Glycolysis</keyword>
<dbReference type="PRINTS" id="PR01050">
    <property type="entry name" value="PYRUVTKNASE"/>
</dbReference>
<dbReference type="InterPro" id="IPR015795">
    <property type="entry name" value="Pyrv_Knase_C"/>
</dbReference>
<evidence type="ECO:0000256" key="3">
    <source>
        <dbReference type="ARBA" id="ARBA00004997"/>
    </source>
</evidence>
<dbReference type="InterPro" id="IPR015813">
    <property type="entry name" value="Pyrv/PenolPyrv_kinase-like_dom"/>
</dbReference>
<accession>A0AAV1HYZ8</accession>
<dbReference type="InterPro" id="IPR040442">
    <property type="entry name" value="Pyrv_kinase-like_dom_sf"/>
</dbReference>
<dbReference type="Gene3D" id="2.40.33.10">
    <property type="entry name" value="PK beta-barrel domain-like"/>
    <property type="match status" value="1"/>
</dbReference>
<keyword evidence="9 15" id="KW-0418">Kinase</keyword>
<dbReference type="EC" id="2.7.1.40" evidence="5 15"/>
<evidence type="ECO:0000256" key="1">
    <source>
        <dbReference type="ARBA" id="ARBA00001946"/>
    </source>
</evidence>
<evidence type="ECO:0000256" key="8">
    <source>
        <dbReference type="ARBA" id="ARBA00022741"/>
    </source>
</evidence>
<organism evidence="19 20">
    <name type="scientific">Coccomyxa viridis</name>
    <dbReference type="NCBI Taxonomy" id="1274662"/>
    <lineage>
        <taxon>Eukaryota</taxon>
        <taxon>Viridiplantae</taxon>
        <taxon>Chlorophyta</taxon>
        <taxon>core chlorophytes</taxon>
        <taxon>Trebouxiophyceae</taxon>
        <taxon>Trebouxiophyceae incertae sedis</taxon>
        <taxon>Coccomyxaceae</taxon>
        <taxon>Coccomyxa</taxon>
    </lineage>
</organism>
<dbReference type="NCBIfam" id="NF004491">
    <property type="entry name" value="PRK05826.1"/>
    <property type="match status" value="1"/>
</dbReference>
<dbReference type="Gene3D" id="3.20.20.60">
    <property type="entry name" value="Phosphoenolpyruvate-binding domains"/>
    <property type="match status" value="1"/>
</dbReference>
<name>A0AAV1HYZ8_9CHLO</name>
<proteinExistence type="inferred from homology"/>
<evidence type="ECO:0000256" key="10">
    <source>
        <dbReference type="ARBA" id="ARBA00022840"/>
    </source>
</evidence>
<evidence type="ECO:0000256" key="7">
    <source>
        <dbReference type="ARBA" id="ARBA00022723"/>
    </source>
</evidence>
<evidence type="ECO:0000256" key="11">
    <source>
        <dbReference type="ARBA" id="ARBA00022842"/>
    </source>
</evidence>
<dbReference type="SUPFAM" id="SSF50800">
    <property type="entry name" value="PK beta-barrel domain-like"/>
    <property type="match status" value="1"/>
</dbReference>
<evidence type="ECO:0000313" key="20">
    <source>
        <dbReference type="Proteomes" id="UP001314263"/>
    </source>
</evidence>
<evidence type="ECO:0000256" key="15">
    <source>
        <dbReference type="RuleBase" id="RU000504"/>
    </source>
</evidence>
<dbReference type="InterPro" id="IPR036918">
    <property type="entry name" value="Pyrv_Knase_C_sf"/>
</dbReference>
<evidence type="ECO:0000313" key="19">
    <source>
        <dbReference type="EMBL" id="CAK0751017.1"/>
    </source>
</evidence>
<dbReference type="InterPro" id="IPR015806">
    <property type="entry name" value="Pyrv_Knase_insert_dom_sf"/>
</dbReference>
<keyword evidence="6 15" id="KW-0808">Transferase</keyword>
<dbReference type="InterPro" id="IPR018209">
    <property type="entry name" value="Pyrv_Knase_AS"/>
</dbReference>
<dbReference type="GO" id="GO:0005524">
    <property type="term" value="F:ATP binding"/>
    <property type="evidence" value="ECO:0007669"/>
    <property type="project" value="UniProtKB-KW"/>
</dbReference>